<gene>
    <name evidence="5" type="ORF">ACFQ1O_10930</name>
</gene>
<keyword evidence="6" id="KW-1185">Reference proteome</keyword>
<evidence type="ECO:0000259" key="4">
    <source>
        <dbReference type="Pfam" id="PF18962"/>
    </source>
</evidence>
<dbReference type="Pfam" id="PF02225">
    <property type="entry name" value="PA"/>
    <property type="match status" value="1"/>
</dbReference>
<evidence type="ECO:0000313" key="5">
    <source>
        <dbReference type="EMBL" id="MFD0964516.1"/>
    </source>
</evidence>
<evidence type="ECO:0000256" key="1">
    <source>
        <dbReference type="ARBA" id="ARBA00022729"/>
    </source>
</evidence>
<feature type="domain" description="PA" evidence="3">
    <location>
        <begin position="268"/>
        <end position="354"/>
    </location>
</feature>
<feature type="domain" description="Secretion system C-terminal sorting" evidence="4">
    <location>
        <begin position="985"/>
        <end position="1057"/>
    </location>
</feature>
<protein>
    <submittedName>
        <fullName evidence="5">PA domain-containing protein</fullName>
    </submittedName>
</protein>
<dbReference type="InterPro" id="IPR015943">
    <property type="entry name" value="WD40/YVTN_repeat-like_dom_sf"/>
</dbReference>
<dbReference type="InterPro" id="IPR026444">
    <property type="entry name" value="Secre_tail"/>
</dbReference>
<dbReference type="PANTHER" id="PTHR22702:SF1">
    <property type="entry name" value="PROTEASE-ASSOCIATED DOMAIN-CONTAINING PROTEIN 1"/>
    <property type="match status" value="1"/>
</dbReference>
<dbReference type="SUPFAM" id="SSF52025">
    <property type="entry name" value="PA domain"/>
    <property type="match status" value="1"/>
</dbReference>
<evidence type="ECO:0000256" key="2">
    <source>
        <dbReference type="ARBA" id="ARBA00023180"/>
    </source>
</evidence>
<dbReference type="CDD" id="cd04818">
    <property type="entry name" value="PA_subtilisin_1"/>
    <property type="match status" value="1"/>
</dbReference>
<dbReference type="NCBIfam" id="TIGR04183">
    <property type="entry name" value="Por_Secre_tail"/>
    <property type="match status" value="1"/>
</dbReference>
<accession>A0ABW3I3R3</accession>
<dbReference type="SUPFAM" id="SSF50939">
    <property type="entry name" value="Sialidases"/>
    <property type="match status" value="2"/>
</dbReference>
<dbReference type="Gene3D" id="3.50.30.30">
    <property type="match status" value="1"/>
</dbReference>
<dbReference type="Pfam" id="PF18962">
    <property type="entry name" value="Por_Secre_tail"/>
    <property type="match status" value="1"/>
</dbReference>
<dbReference type="RefSeq" id="WP_377716061.1">
    <property type="nucleotide sequence ID" value="NZ_JBHTJM010000009.1"/>
</dbReference>
<dbReference type="Proteomes" id="UP001596997">
    <property type="component" value="Unassembled WGS sequence"/>
</dbReference>
<name>A0ABW3I3R3_9FLAO</name>
<evidence type="ECO:0000259" key="3">
    <source>
        <dbReference type="Pfam" id="PF02225"/>
    </source>
</evidence>
<keyword evidence="2" id="KW-0325">Glycoprotein</keyword>
<proteinExistence type="predicted"/>
<sequence>MKKLLPILISVLVLGAFVFIKTESKNEDSEASRINAKYQAHLDNSPFKDVILLSKKERKAKGLSPNKYYEREWELTMNPEIGRPTPENLPRIKRERLEALANGRVPGDAMDNGWDERGPNNVGGRTRAIMFDPNDATNETVFAGGVSGGLWKNTNISNSASSWSKVNIPDNLNVTSITVDPNNSSIFYVGTGESYVGGAVNGNGVWKSTDAGLTWTNIFGGINGATTFEYASNVTVNSPAGIAGQYPCYPTTAFGPSITSTITENIVLVNDGTANPTEGCNALTNSAASMNGKIALIRRGSCNFTVKVKNAQLKGAAAVIMMNNVAGTPIPMGGDDATITIPSVMISKEDGDMLEAAVQSGTVNASLTPSAGGFTGLLVPGVQHINDIKVRNNGGNSEIYVAAGDSFYGGASTATYLGGTAFGIYKSVDGGVNWTELSMPLTINNNKRCPNDIEIGSDGRIWVSTIHSTVFGDGGGEIFVSTDGSTFTRKHRMANTDRTQIAISSTDPKKLYVLAEGDATTPVVVKVTTDDFTPASTTTLTPPNDSDTGIAANDFTRGQAFYDLMLEVDPTNDNIVYIGGIDLFKSTNSGSSWNQFSHWYGGFGEQEVHADQHSLAFAPGAANRLIIGNDGGVYFSNNGGTSTNARNRGFNTSQFYSVGVAPTTVGSGGDYFAGGLQDNGTQAFANVGAGVNPSVETQGGDGAGTDYDQDGDAYYISNYVYNDNIVKRSLTGNWLKQINSGSGTSYGDFINQQDLDSNLDFLYTNYTDRAAPTYQIARYNTGNGASNRTILTNGLLSRSPTAFKVSPFTTNRTKLFVGTIAGELLVVDNANNNSISWSKLTTPDFVGSVSDIEFGATEQDIFVTMNNYGVESIWYSSNGGSTWNAKEGNLPDMPVKAILQNPLNLEQVIVGTELGVWYTQNFSAATPTWTSAFNGMSNVKVMDLDMRNDNMVFAATFGRGIFSGQFTAETFSVEDNEVLVNGIKVYPTVSNGAITIASNDKFEDVNLKVFNMNGQLVHSREINLNNSSENINLDVASGIYLMNFSQGNLKMTKKIIIK</sequence>
<dbReference type="PANTHER" id="PTHR22702">
    <property type="entry name" value="PROTEASE-ASSOCIATED DOMAIN-CONTAINING PROTEIN"/>
    <property type="match status" value="1"/>
</dbReference>
<dbReference type="InterPro" id="IPR046450">
    <property type="entry name" value="PA_dom_sf"/>
</dbReference>
<dbReference type="EMBL" id="JBHTJM010000009">
    <property type="protein sequence ID" value="MFD0964516.1"/>
    <property type="molecule type" value="Genomic_DNA"/>
</dbReference>
<dbReference type="InterPro" id="IPR036278">
    <property type="entry name" value="Sialidase_sf"/>
</dbReference>
<reference evidence="6" key="1">
    <citation type="journal article" date="2019" name="Int. J. Syst. Evol. Microbiol.">
        <title>The Global Catalogue of Microorganisms (GCM) 10K type strain sequencing project: providing services to taxonomists for standard genome sequencing and annotation.</title>
        <authorList>
            <consortium name="The Broad Institute Genomics Platform"/>
            <consortium name="The Broad Institute Genome Sequencing Center for Infectious Disease"/>
            <person name="Wu L."/>
            <person name="Ma J."/>
        </authorList>
    </citation>
    <scope>NUCLEOTIDE SEQUENCE [LARGE SCALE GENOMIC DNA]</scope>
    <source>
        <strain evidence="6">CCUG 62114</strain>
    </source>
</reference>
<organism evidence="5 6">
    <name type="scientific">Pseudofulvibacter geojedonensis</name>
    <dbReference type="NCBI Taxonomy" id="1123758"/>
    <lineage>
        <taxon>Bacteria</taxon>
        <taxon>Pseudomonadati</taxon>
        <taxon>Bacteroidota</taxon>
        <taxon>Flavobacteriia</taxon>
        <taxon>Flavobacteriales</taxon>
        <taxon>Flavobacteriaceae</taxon>
        <taxon>Pseudofulvibacter</taxon>
    </lineage>
</organism>
<evidence type="ECO:0000313" key="6">
    <source>
        <dbReference type="Proteomes" id="UP001596997"/>
    </source>
</evidence>
<keyword evidence="1" id="KW-0732">Signal</keyword>
<dbReference type="InterPro" id="IPR003137">
    <property type="entry name" value="PA_domain"/>
</dbReference>
<dbReference type="Gene3D" id="2.130.10.10">
    <property type="entry name" value="YVTN repeat-like/Quinoprotein amine dehydrogenase"/>
    <property type="match status" value="4"/>
</dbReference>
<comment type="caution">
    <text evidence="5">The sequence shown here is derived from an EMBL/GenBank/DDBJ whole genome shotgun (WGS) entry which is preliminary data.</text>
</comment>